<organism evidence="2 3">
    <name type="scientific">Nocardia beijingensis</name>
    <dbReference type="NCBI Taxonomy" id="95162"/>
    <lineage>
        <taxon>Bacteria</taxon>
        <taxon>Bacillati</taxon>
        <taxon>Actinomycetota</taxon>
        <taxon>Actinomycetes</taxon>
        <taxon>Mycobacteriales</taxon>
        <taxon>Nocardiaceae</taxon>
        <taxon>Nocardia</taxon>
    </lineage>
</organism>
<name>A0ABW7WB95_9NOCA</name>
<reference evidence="2 3" key="1">
    <citation type="submission" date="2024-10" db="EMBL/GenBank/DDBJ databases">
        <title>The Natural Products Discovery Center: Release of the First 8490 Sequenced Strains for Exploring Actinobacteria Biosynthetic Diversity.</title>
        <authorList>
            <person name="Kalkreuter E."/>
            <person name="Kautsar S.A."/>
            <person name="Yang D."/>
            <person name="Bader C.D."/>
            <person name="Teijaro C.N."/>
            <person name="Fluegel L."/>
            <person name="Davis C.M."/>
            <person name="Simpson J.R."/>
            <person name="Lauterbach L."/>
            <person name="Steele A.D."/>
            <person name="Gui C."/>
            <person name="Meng S."/>
            <person name="Li G."/>
            <person name="Viehrig K."/>
            <person name="Ye F."/>
            <person name="Su P."/>
            <person name="Kiefer A.F."/>
            <person name="Nichols A."/>
            <person name="Cepeda A.J."/>
            <person name="Yan W."/>
            <person name="Fan B."/>
            <person name="Jiang Y."/>
            <person name="Adhikari A."/>
            <person name="Zheng C.-J."/>
            <person name="Schuster L."/>
            <person name="Cowan T.M."/>
            <person name="Smanski M.J."/>
            <person name="Chevrette M.G."/>
            <person name="De Carvalho L.P.S."/>
            <person name="Shen B."/>
        </authorList>
    </citation>
    <scope>NUCLEOTIDE SEQUENCE [LARGE SCALE GENOMIC DNA]</scope>
    <source>
        <strain evidence="2 3">NPDC019626</strain>
    </source>
</reference>
<comment type="caution">
    <text evidence="2">The sequence shown here is derived from an EMBL/GenBank/DDBJ whole genome shotgun (WGS) entry which is preliminary data.</text>
</comment>
<keyword evidence="1" id="KW-1133">Transmembrane helix</keyword>
<dbReference type="EMBL" id="JBIRXV010000001">
    <property type="protein sequence ID" value="MFI2318863.1"/>
    <property type="molecule type" value="Genomic_DNA"/>
</dbReference>
<feature type="transmembrane region" description="Helical" evidence="1">
    <location>
        <begin position="15"/>
        <end position="37"/>
    </location>
</feature>
<evidence type="ECO:0000313" key="3">
    <source>
        <dbReference type="Proteomes" id="UP001611450"/>
    </source>
</evidence>
<keyword evidence="1" id="KW-0472">Membrane</keyword>
<gene>
    <name evidence="2" type="ORF">ACH47G_00065</name>
</gene>
<keyword evidence="3" id="KW-1185">Reference proteome</keyword>
<evidence type="ECO:0000256" key="1">
    <source>
        <dbReference type="SAM" id="Phobius"/>
    </source>
</evidence>
<accession>A0ABW7WB95</accession>
<dbReference type="RefSeq" id="WP_396946241.1">
    <property type="nucleotide sequence ID" value="NZ_JBIRXV010000001.1"/>
</dbReference>
<keyword evidence="1" id="KW-0812">Transmembrane</keyword>
<dbReference type="Proteomes" id="UP001611450">
    <property type="component" value="Unassembled WGS sequence"/>
</dbReference>
<proteinExistence type="predicted"/>
<sequence>MQPRADKETTFRAKLAAWVVGLSLIAITALSALVVIMAGPEDKDRVSQLVFSAVLPLFGTWVGTVLAFYFARENLEAATQSTLRLSSGYKKDDSVSDVMIRREQMIVRVTPNGESSRAITVESIAAIITVTGKKRVPILDEKGAVKYVVHKSLLDSYARTVGLDEYAHATVGDLLTNAENKRLAEAIGFVSIAATAGEARDQMQRVNDCNDIFVTSSGYPSEPVLGWLTNNLLATLE</sequence>
<evidence type="ECO:0000313" key="2">
    <source>
        <dbReference type="EMBL" id="MFI2318863.1"/>
    </source>
</evidence>
<protein>
    <submittedName>
        <fullName evidence="2">Uncharacterized protein</fullName>
    </submittedName>
</protein>
<feature type="transmembrane region" description="Helical" evidence="1">
    <location>
        <begin position="49"/>
        <end position="71"/>
    </location>
</feature>